<keyword evidence="3" id="KW-0862">Zinc</keyword>
<dbReference type="InterPro" id="IPR000306">
    <property type="entry name" value="Znf_FYVE"/>
</dbReference>
<keyword evidence="2 4" id="KW-0863">Zinc-finger</keyword>
<dbReference type="GO" id="GO:0036258">
    <property type="term" value="P:multivesicular body assembly"/>
    <property type="evidence" value="ECO:0007669"/>
    <property type="project" value="InterPro"/>
</dbReference>
<keyword evidence="8" id="KW-1185">Reference proteome</keyword>
<dbReference type="GO" id="GO:0008270">
    <property type="term" value="F:zinc ion binding"/>
    <property type="evidence" value="ECO:0007669"/>
    <property type="project" value="UniProtKB-KW"/>
</dbReference>
<dbReference type="InterPro" id="IPR013083">
    <property type="entry name" value="Znf_RING/FYVE/PHD"/>
</dbReference>
<dbReference type="GO" id="GO:0000813">
    <property type="term" value="C:ESCRT I complex"/>
    <property type="evidence" value="ECO:0007669"/>
    <property type="project" value="TreeGrafter"/>
</dbReference>
<dbReference type="PANTHER" id="PTHR46977">
    <property type="entry name" value="PROTEIN FREE1"/>
    <property type="match status" value="1"/>
</dbReference>
<reference evidence="7 8" key="1">
    <citation type="submission" date="2024-01" db="EMBL/GenBank/DDBJ databases">
        <title>Genome assemblies of Stephania.</title>
        <authorList>
            <person name="Yang L."/>
        </authorList>
    </citation>
    <scope>NUCLEOTIDE SEQUENCE [LARGE SCALE GENOMIC DNA]</scope>
    <source>
        <strain evidence="7">YNDBR</strain>
        <tissue evidence="7">Leaf</tissue>
    </source>
</reference>
<dbReference type="GO" id="GO:0031902">
    <property type="term" value="C:late endosome membrane"/>
    <property type="evidence" value="ECO:0007669"/>
    <property type="project" value="TreeGrafter"/>
</dbReference>
<protein>
    <recommendedName>
        <fullName evidence="6">FYVE-type domain-containing protein</fullName>
    </recommendedName>
</protein>
<accession>A0AAP0IE91</accession>
<comment type="caution">
    <text evidence="7">The sequence shown here is derived from an EMBL/GenBank/DDBJ whole genome shotgun (WGS) entry which is preliminary data.</text>
</comment>
<dbReference type="Pfam" id="PF01363">
    <property type="entry name" value="FYVE"/>
    <property type="match status" value="1"/>
</dbReference>
<name>A0AAP0IE91_9MAGN</name>
<proteinExistence type="predicted"/>
<organism evidence="7 8">
    <name type="scientific">Stephania yunnanensis</name>
    <dbReference type="NCBI Taxonomy" id="152371"/>
    <lineage>
        <taxon>Eukaryota</taxon>
        <taxon>Viridiplantae</taxon>
        <taxon>Streptophyta</taxon>
        <taxon>Embryophyta</taxon>
        <taxon>Tracheophyta</taxon>
        <taxon>Spermatophyta</taxon>
        <taxon>Magnoliopsida</taxon>
        <taxon>Ranunculales</taxon>
        <taxon>Menispermaceae</taxon>
        <taxon>Menispermoideae</taxon>
        <taxon>Cissampelideae</taxon>
        <taxon>Stephania</taxon>
    </lineage>
</organism>
<dbReference type="InterPro" id="IPR045893">
    <property type="entry name" value="FREE1"/>
</dbReference>
<dbReference type="SMART" id="SM00064">
    <property type="entry name" value="FYVE"/>
    <property type="match status" value="1"/>
</dbReference>
<dbReference type="GO" id="GO:0070676">
    <property type="term" value="P:intralumenal vesicle formation"/>
    <property type="evidence" value="ECO:0007669"/>
    <property type="project" value="TreeGrafter"/>
</dbReference>
<evidence type="ECO:0000313" key="7">
    <source>
        <dbReference type="EMBL" id="KAK9113675.1"/>
    </source>
</evidence>
<evidence type="ECO:0000256" key="4">
    <source>
        <dbReference type="PROSITE-ProRule" id="PRU00091"/>
    </source>
</evidence>
<sequence length="135" mass="14837">MTKTASGEGRSGRGRCGPPSRGDGQRSGQASSNARKEVADQRQRLWRTKHLSPVGEHHCRNCGDIFCDKCTHGRIALTADENAQPVRVCDKYMMMYEEASQVANDAIGRIRTVAACFYARARLVDAGKTTFTEVS</sequence>
<dbReference type="Gene3D" id="3.30.40.10">
    <property type="entry name" value="Zinc/RING finger domain, C3HC4 (zinc finger)"/>
    <property type="match status" value="1"/>
</dbReference>
<keyword evidence="1" id="KW-0479">Metal-binding</keyword>
<dbReference type="EMBL" id="JBBNAF010000009">
    <property type="protein sequence ID" value="KAK9113675.1"/>
    <property type="molecule type" value="Genomic_DNA"/>
</dbReference>
<evidence type="ECO:0000256" key="3">
    <source>
        <dbReference type="ARBA" id="ARBA00022833"/>
    </source>
</evidence>
<dbReference type="InterPro" id="IPR011011">
    <property type="entry name" value="Znf_FYVE_PHD"/>
</dbReference>
<evidence type="ECO:0000256" key="1">
    <source>
        <dbReference type="ARBA" id="ARBA00022723"/>
    </source>
</evidence>
<evidence type="ECO:0000259" key="6">
    <source>
        <dbReference type="PROSITE" id="PS50178"/>
    </source>
</evidence>
<evidence type="ECO:0000256" key="2">
    <source>
        <dbReference type="ARBA" id="ARBA00022771"/>
    </source>
</evidence>
<evidence type="ECO:0000313" key="8">
    <source>
        <dbReference type="Proteomes" id="UP001420932"/>
    </source>
</evidence>
<dbReference type="PROSITE" id="PS50178">
    <property type="entry name" value="ZF_FYVE"/>
    <property type="match status" value="1"/>
</dbReference>
<dbReference type="InterPro" id="IPR017455">
    <property type="entry name" value="Znf_FYVE-rel"/>
</dbReference>
<evidence type="ECO:0000256" key="5">
    <source>
        <dbReference type="SAM" id="MobiDB-lite"/>
    </source>
</evidence>
<feature type="domain" description="FYVE-type" evidence="6">
    <location>
        <begin position="57"/>
        <end position="97"/>
    </location>
</feature>
<dbReference type="PANTHER" id="PTHR46977:SF1">
    <property type="entry name" value="PROTEIN FREE1"/>
    <property type="match status" value="1"/>
</dbReference>
<dbReference type="GO" id="GO:0043130">
    <property type="term" value="F:ubiquitin binding"/>
    <property type="evidence" value="ECO:0007669"/>
    <property type="project" value="InterPro"/>
</dbReference>
<dbReference type="SUPFAM" id="SSF57903">
    <property type="entry name" value="FYVE/PHD zinc finger"/>
    <property type="match status" value="1"/>
</dbReference>
<dbReference type="AlphaFoldDB" id="A0AAP0IE91"/>
<feature type="region of interest" description="Disordered" evidence="5">
    <location>
        <begin position="1"/>
        <end position="42"/>
    </location>
</feature>
<dbReference type="Proteomes" id="UP001420932">
    <property type="component" value="Unassembled WGS sequence"/>
</dbReference>
<gene>
    <name evidence="7" type="ORF">Syun_020472</name>
</gene>